<reference evidence="1 2" key="1">
    <citation type="submission" date="2014-07" db="EMBL/GenBank/DDBJ databases">
        <title>Complete Genome Sequence of Dyella japonica Strain A8 Isolated from Malaysian Tropical Soil.</title>
        <authorList>
            <person name="Hui R.K.H."/>
            <person name="Chen J.-W."/>
            <person name="Chan K.-G."/>
            <person name="Leung F.C.C."/>
        </authorList>
    </citation>
    <scope>NUCLEOTIDE SEQUENCE [LARGE SCALE GENOMIC DNA]</scope>
    <source>
        <strain evidence="1 2">A8</strain>
    </source>
</reference>
<proteinExistence type="predicted"/>
<dbReference type="STRING" id="1217721.HY57_05735"/>
<dbReference type="Proteomes" id="UP000027987">
    <property type="component" value="Chromosome"/>
</dbReference>
<evidence type="ECO:0000313" key="2">
    <source>
        <dbReference type="Proteomes" id="UP000027987"/>
    </source>
</evidence>
<dbReference type="HOGENOM" id="CLU_815683_0_0_6"/>
<sequence length="340" mass="36261">MRQARFARWSVLSRATTLVTVGLLWALLLPRSANAVEPVRAGQESSLIRAVFVDGRLWLLSDAGELSAIEPSGSEREPQHLPEPALDLCVSHGQPQVVTGEEATAWTIRTRAANGTWATTGDVPRHDDRLIAMRCADSGMTTLLSHTRLIEMDGQGRTRSVDLQGTLPPGIVSATYDDEGALYVAINGGEWGGGLQRIDRLTGTVTPIERKGADICSGPLNGACDPVNGITAEPWNPRCLAVAVGLVHMMAHGRIVQVCGNDIRELYAKPYVSAFGAEFFRNAPSKETTPFFGLIASGGSLWAAGTDGLYRIDASGKATMRPLPAFKTIGGGSRSASTIR</sequence>
<dbReference type="SUPFAM" id="SSF50998">
    <property type="entry name" value="Quinoprotein alcohol dehydrogenase-like"/>
    <property type="match status" value="1"/>
</dbReference>
<dbReference type="EMBL" id="CP008884">
    <property type="protein sequence ID" value="AIF46797.1"/>
    <property type="molecule type" value="Genomic_DNA"/>
</dbReference>
<protein>
    <submittedName>
        <fullName evidence="1">Uncharacterized protein</fullName>
    </submittedName>
</protein>
<evidence type="ECO:0000313" key="1">
    <source>
        <dbReference type="EMBL" id="AIF46797.1"/>
    </source>
</evidence>
<dbReference type="KEGG" id="dja:HY57_05735"/>
<organism evidence="1 2">
    <name type="scientific">Dyella japonica A8</name>
    <dbReference type="NCBI Taxonomy" id="1217721"/>
    <lineage>
        <taxon>Bacteria</taxon>
        <taxon>Pseudomonadati</taxon>
        <taxon>Pseudomonadota</taxon>
        <taxon>Gammaproteobacteria</taxon>
        <taxon>Lysobacterales</taxon>
        <taxon>Rhodanobacteraceae</taxon>
        <taxon>Dyella</taxon>
    </lineage>
</organism>
<name>A0A075JZ69_9GAMM</name>
<gene>
    <name evidence="1" type="ORF">HY57_05735</name>
</gene>
<accession>A0A075JZ69</accession>
<dbReference type="InterPro" id="IPR011047">
    <property type="entry name" value="Quinoprotein_ADH-like_sf"/>
</dbReference>
<dbReference type="AlphaFoldDB" id="A0A075JZ69"/>
<keyword evidence="2" id="KW-1185">Reference proteome</keyword>
<dbReference type="PATRIC" id="fig|1217721.7.peg.1199"/>